<proteinExistence type="predicted"/>
<dbReference type="Proteomes" id="UP000234849">
    <property type="component" value="Unassembled WGS sequence"/>
</dbReference>
<evidence type="ECO:0000313" key="2">
    <source>
        <dbReference type="Proteomes" id="UP000234849"/>
    </source>
</evidence>
<dbReference type="RefSeq" id="WP_101879098.1">
    <property type="nucleotide sequence ID" value="NZ_CACRUK010000027.1"/>
</dbReference>
<dbReference type="InterPro" id="IPR036388">
    <property type="entry name" value="WH-like_DNA-bd_sf"/>
</dbReference>
<dbReference type="AlphaFoldDB" id="A0A2N5NLL4"/>
<name>A0A2N5NLL4_MEDGN</name>
<reference evidence="1 2" key="1">
    <citation type="journal article" date="2017" name="Genome Med.">
        <title>A novel Ruminococcus gnavus clade enriched in inflammatory bowel disease patients.</title>
        <authorList>
            <person name="Hall A.B."/>
            <person name="Yassour M."/>
            <person name="Sauk J."/>
            <person name="Garner A."/>
            <person name="Jiang X."/>
            <person name="Arthur T."/>
            <person name="Lagoudas G.K."/>
            <person name="Vatanen T."/>
            <person name="Fornelos N."/>
            <person name="Wilson R."/>
            <person name="Bertha M."/>
            <person name="Cohen M."/>
            <person name="Garber J."/>
            <person name="Khalili H."/>
            <person name="Gevers D."/>
            <person name="Ananthakrishnan A.N."/>
            <person name="Kugathasan S."/>
            <person name="Lander E.S."/>
            <person name="Blainey P."/>
            <person name="Vlamakis H."/>
            <person name="Xavier R.J."/>
            <person name="Huttenhower C."/>
        </authorList>
    </citation>
    <scope>NUCLEOTIDE SEQUENCE [LARGE SCALE GENOMIC DNA]</scope>
    <source>
        <strain evidence="1 2">RJX1118</strain>
    </source>
</reference>
<sequence length="62" mass="7148">MNTVKKNYVTATELSETLGVSTGQAYKIIRRLNNELDKKGFITVSGKCPRRYLEEKWYGYGK</sequence>
<dbReference type="Gene3D" id="1.10.10.10">
    <property type="entry name" value="Winged helix-like DNA-binding domain superfamily/Winged helix DNA-binding domain"/>
    <property type="match status" value="1"/>
</dbReference>
<gene>
    <name evidence="1" type="ORF">CDL18_02220</name>
</gene>
<evidence type="ECO:0000313" key="1">
    <source>
        <dbReference type="EMBL" id="PLT57797.1"/>
    </source>
</evidence>
<organism evidence="1 2">
    <name type="scientific">Mediterraneibacter gnavus</name>
    <name type="common">Ruminococcus gnavus</name>
    <dbReference type="NCBI Taxonomy" id="33038"/>
    <lineage>
        <taxon>Bacteria</taxon>
        <taxon>Bacillati</taxon>
        <taxon>Bacillota</taxon>
        <taxon>Clostridia</taxon>
        <taxon>Lachnospirales</taxon>
        <taxon>Lachnospiraceae</taxon>
        <taxon>Mediterraneibacter</taxon>
    </lineage>
</organism>
<protein>
    <submittedName>
        <fullName evidence="1">ICEBs1 excisionase</fullName>
    </submittedName>
</protein>
<accession>A0A2N5NLL4</accession>
<dbReference type="EMBL" id="NIHM01000002">
    <property type="protein sequence ID" value="PLT57797.1"/>
    <property type="molecule type" value="Genomic_DNA"/>
</dbReference>
<comment type="caution">
    <text evidence="1">The sequence shown here is derived from an EMBL/GenBank/DDBJ whole genome shotgun (WGS) entry which is preliminary data.</text>
</comment>